<keyword evidence="2" id="KW-1185">Reference proteome</keyword>
<protein>
    <submittedName>
        <fullName evidence="1">Uncharacterized protein</fullName>
    </submittedName>
</protein>
<dbReference type="Proteomes" id="UP000309038">
    <property type="component" value="Unassembled WGS sequence"/>
</dbReference>
<evidence type="ECO:0000313" key="1">
    <source>
        <dbReference type="EMBL" id="THH02296.1"/>
    </source>
</evidence>
<proteinExistence type="predicted"/>
<dbReference type="EMBL" id="SGPJ01000008">
    <property type="protein sequence ID" value="THH02296.1"/>
    <property type="molecule type" value="Genomic_DNA"/>
</dbReference>
<reference evidence="1 2" key="1">
    <citation type="submission" date="2019-02" db="EMBL/GenBank/DDBJ databases">
        <title>Genome sequencing of the rare red list fungi Phlebia centrifuga.</title>
        <authorList>
            <person name="Buettner E."/>
            <person name="Kellner H."/>
        </authorList>
    </citation>
    <scope>NUCLEOTIDE SEQUENCE [LARGE SCALE GENOMIC DNA]</scope>
    <source>
        <strain evidence="1 2">DSM 108282</strain>
    </source>
</reference>
<gene>
    <name evidence="1" type="ORF">EW026_g589</name>
</gene>
<dbReference type="AlphaFoldDB" id="A0A4S4KU86"/>
<name>A0A4S4KU86_9APHY</name>
<sequence length="266" mass="29602">MELAAAPKPTTSQFFSDEDADIIICADDRVNFRLYKTPPQTDGEESPDWIAGKPLTQLVEVHRVLEAARKYQMDAIADRVRVTWLALAEDDPLRAFALASTRYWGEEARIAARFALAKPVWPLEALALPNEFKGIPAGTAVQLISYHRKCGEAISIRLNNQAWSTQLYDSSACPHCLGKDAGSSISLKLKDWYTSYLKRVLPALIAQPAPTTVTDPALFQESLAHTFGSLHCDTPSHHIERSRQITQSLATELERVLAEVVLDLEF</sequence>
<organism evidence="1 2">
    <name type="scientific">Hermanssonia centrifuga</name>
    <dbReference type="NCBI Taxonomy" id="98765"/>
    <lineage>
        <taxon>Eukaryota</taxon>
        <taxon>Fungi</taxon>
        <taxon>Dikarya</taxon>
        <taxon>Basidiomycota</taxon>
        <taxon>Agaricomycotina</taxon>
        <taxon>Agaricomycetes</taxon>
        <taxon>Polyporales</taxon>
        <taxon>Meruliaceae</taxon>
        <taxon>Hermanssonia</taxon>
    </lineage>
</organism>
<evidence type="ECO:0000313" key="2">
    <source>
        <dbReference type="Proteomes" id="UP000309038"/>
    </source>
</evidence>
<accession>A0A4S4KU86</accession>
<comment type="caution">
    <text evidence="1">The sequence shown here is derived from an EMBL/GenBank/DDBJ whole genome shotgun (WGS) entry which is preliminary data.</text>
</comment>